<dbReference type="InterPro" id="IPR011048">
    <property type="entry name" value="Haem_d1_sf"/>
</dbReference>
<accession>A0A4Z1R6E3</accession>
<feature type="region of interest" description="Disordered" evidence="1">
    <location>
        <begin position="398"/>
        <end position="420"/>
    </location>
</feature>
<comment type="caution">
    <text evidence="2">The sequence shown here is derived from an EMBL/GenBank/DDBJ whole genome shotgun (WGS) entry which is preliminary data.</text>
</comment>
<dbReference type="InterPro" id="IPR051200">
    <property type="entry name" value="Host-pathogen_enzymatic-act"/>
</dbReference>
<dbReference type="Proteomes" id="UP000298681">
    <property type="component" value="Unassembled WGS sequence"/>
</dbReference>
<dbReference type="SUPFAM" id="SSF51004">
    <property type="entry name" value="C-terminal (heme d1) domain of cytochrome cd1-nitrite reductase"/>
    <property type="match status" value="1"/>
</dbReference>
<reference evidence="2 3" key="1">
    <citation type="submission" date="2019-01" db="EMBL/GenBank/DDBJ databases">
        <authorList>
            <person name="Zhang S."/>
        </authorList>
    </citation>
    <scope>NUCLEOTIDE SEQUENCE [LARGE SCALE GENOMIC DNA]</scope>
    <source>
        <strain evidence="2 3">1626</strain>
    </source>
</reference>
<dbReference type="AlphaFoldDB" id="A0A4Z1R6E3"/>
<dbReference type="Gene3D" id="2.130.10.10">
    <property type="entry name" value="YVTN repeat-like/Quinoprotein amine dehydrogenase"/>
    <property type="match status" value="1"/>
</dbReference>
<dbReference type="PANTHER" id="PTHR47197">
    <property type="entry name" value="PROTEIN NIRF"/>
    <property type="match status" value="1"/>
</dbReference>
<sequence>MRATTPLVLPGSEAEIAGSGFRPGQSVTLLRGETVLNPQPYIADGEGGFKATLAIPADAAAGLHPVVVRVANPDAAAVFDLKVSKEVPLSGQDRFDVAASPLVRGLYQVAYGTASDALFVTAAVGRPPVGESELLKLDPRTLEVTARITPAAVPGRDDGRVFAVYGIGVDDTRGNVWVTNTRDDTVAVYRQSDLSLVKQFEPGVIAHPRDVVVDAATGRAWASSFGGGVLVAFDTDTLEVVQEVTIPSGQRGETFSPMALALDPVAHKLYSVSLSTGEVAVLDVASGTIDKVFRVPGVEGAIGVAVDPRNRRVYVAAQGSDNLVIADADSGKVLHDVYVGAGAVYVAFDPQSGLAYVPTRVAGTIAVVDGAGNLVANLDGGTFPNHAYPDGRGNIFATNKSRGENDPAGDQIRRITPKAR</sequence>
<dbReference type="EMBL" id="SPUH01000001">
    <property type="protein sequence ID" value="TKS55222.1"/>
    <property type="molecule type" value="Genomic_DNA"/>
</dbReference>
<evidence type="ECO:0000313" key="3">
    <source>
        <dbReference type="Proteomes" id="UP000298681"/>
    </source>
</evidence>
<proteinExistence type="predicted"/>
<protein>
    <submittedName>
        <fullName evidence="2">YncE family protein</fullName>
    </submittedName>
</protein>
<organism evidence="2 3">
    <name type="scientific">Luteimonas yindakuii</name>
    <dbReference type="NCBI Taxonomy" id="2565782"/>
    <lineage>
        <taxon>Bacteria</taxon>
        <taxon>Pseudomonadati</taxon>
        <taxon>Pseudomonadota</taxon>
        <taxon>Gammaproteobacteria</taxon>
        <taxon>Lysobacterales</taxon>
        <taxon>Lysobacteraceae</taxon>
        <taxon>Luteimonas</taxon>
    </lineage>
</organism>
<name>A0A4Z1R6E3_9GAMM</name>
<dbReference type="PANTHER" id="PTHR47197:SF3">
    <property type="entry name" value="DIHYDRO-HEME D1 DEHYDROGENASE"/>
    <property type="match status" value="1"/>
</dbReference>
<evidence type="ECO:0000313" key="2">
    <source>
        <dbReference type="EMBL" id="TKS55222.1"/>
    </source>
</evidence>
<keyword evidence="3" id="KW-1185">Reference proteome</keyword>
<evidence type="ECO:0000256" key="1">
    <source>
        <dbReference type="SAM" id="MobiDB-lite"/>
    </source>
</evidence>
<gene>
    <name evidence="2" type="ORF">E4582_01010</name>
</gene>
<dbReference type="InterPro" id="IPR015943">
    <property type="entry name" value="WD40/YVTN_repeat-like_dom_sf"/>
</dbReference>